<dbReference type="AlphaFoldDB" id="A0A2A7MMH7"/>
<sequence length="64" mass="7765">MLIFLYSYILIFLYSYILIFLYSYILIFWAFFHSSNICAINFFYLKSATFILLTIVLSNYSIFK</sequence>
<accession>A0A2A7MMH7</accession>
<protein>
    <submittedName>
        <fullName evidence="2">Uncharacterized protein</fullName>
    </submittedName>
</protein>
<reference evidence="2 3" key="1">
    <citation type="submission" date="2017-10" db="EMBL/GenBank/DDBJ databases">
        <title>Effective Description of Clostridium neonatale sp. nov. linked to necrotizing enterocolitis in neonates and a clarification of species assignable to the genus Clostridium (Prazmowski 1880) emend. Lawson and Rainey 2016.</title>
        <authorList>
            <person name="Bernard K."/>
            <person name="Burdz T."/>
            <person name="Wiebe D."/>
            <person name="Balcewich B."/>
            <person name="Alfa M."/>
            <person name="Bernier A.-M."/>
        </authorList>
    </citation>
    <scope>NUCLEOTIDE SEQUENCE [LARGE SCALE GENOMIC DNA]</scope>
    <source>
        <strain evidence="2 3">LCDC99A005</strain>
    </source>
</reference>
<feature type="transmembrane region" description="Helical" evidence="1">
    <location>
        <begin position="6"/>
        <end position="31"/>
    </location>
</feature>
<organism evidence="2 3">
    <name type="scientific">Clostridium neonatale</name>
    <dbReference type="NCBI Taxonomy" id="137838"/>
    <lineage>
        <taxon>Bacteria</taxon>
        <taxon>Bacillati</taxon>
        <taxon>Bacillota</taxon>
        <taxon>Clostridia</taxon>
        <taxon>Eubacteriales</taxon>
        <taxon>Clostridiaceae</taxon>
        <taxon>Clostridium</taxon>
    </lineage>
</organism>
<dbReference type="EMBL" id="PDCJ01000001">
    <property type="protein sequence ID" value="PEG32789.1"/>
    <property type="molecule type" value="Genomic_DNA"/>
</dbReference>
<gene>
    <name evidence="2" type="ORF">CQ394_07405</name>
</gene>
<evidence type="ECO:0000256" key="1">
    <source>
        <dbReference type="SAM" id="Phobius"/>
    </source>
</evidence>
<keyword evidence="1" id="KW-0472">Membrane</keyword>
<keyword evidence="1" id="KW-1133">Transmembrane helix</keyword>
<feature type="transmembrane region" description="Helical" evidence="1">
    <location>
        <begin position="43"/>
        <end position="63"/>
    </location>
</feature>
<keyword evidence="3" id="KW-1185">Reference proteome</keyword>
<comment type="caution">
    <text evidence="2">The sequence shown here is derived from an EMBL/GenBank/DDBJ whole genome shotgun (WGS) entry which is preliminary data.</text>
</comment>
<keyword evidence="1" id="KW-0812">Transmembrane</keyword>
<evidence type="ECO:0000313" key="2">
    <source>
        <dbReference type="EMBL" id="PEG32789.1"/>
    </source>
</evidence>
<evidence type="ECO:0000313" key="3">
    <source>
        <dbReference type="Proteomes" id="UP000220840"/>
    </source>
</evidence>
<proteinExistence type="predicted"/>
<dbReference type="Proteomes" id="UP000220840">
    <property type="component" value="Unassembled WGS sequence"/>
</dbReference>
<name>A0A2A7MMH7_9CLOT</name>